<dbReference type="EMBL" id="JAALHA020000014">
    <property type="protein sequence ID" value="MDR9897849.1"/>
    <property type="molecule type" value="Genomic_DNA"/>
</dbReference>
<dbReference type="AlphaFoldDB" id="A0AAP5ICQ5"/>
<protein>
    <submittedName>
        <fullName evidence="1">Uncharacterized protein</fullName>
    </submittedName>
</protein>
<dbReference type="Proteomes" id="UP000667802">
    <property type="component" value="Unassembled WGS sequence"/>
</dbReference>
<name>A0AAP5ICQ5_9CYAN</name>
<sequence>MPLQLPPPFSIKDNVMKAKMNNRNILITVTVTGVLLSTTLPSYAGINLGLNISQSLDKALEQLNGYFKGISTKVEQEISSGWGNLQKDALAAISDSEGDLGISDPTEAAQQLAEKVKEKGGTATETSTVIGAVETGKQLERATTRASVASVLSKEGQARTLAEINATKETMDNAQQLAEDAQNAHSSQDVLKAIAAQNAQVVSMLGQVQTDALQQRNDTQRTNLMLSQIAENGAEQNRTQRIITSGLTSQFLELSGWSRLDPSYTAKK</sequence>
<organism evidence="1 2">
    <name type="scientific">Aetokthonos hydrillicola Thurmond2011</name>
    <dbReference type="NCBI Taxonomy" id="2712845"/>
    <lineage>
        <taxon>Bacteria</taxon>
        <taxon>Bacillati</taxon>
        <taxon>Cyanobacteriota</taxon>
        <taxon>Cyanophyceae</taxon>
        <taxon>Nostocales</taxon>
        <taxon>Hapalosiphonaceae</taxon>
        <taxon>Aetokthonos</taxon>
    </lineage>
</organism>
<evidence type="ECO:0000313" key="2">
    <source>
        <dbReference type="Proteomes" id="UP000667802"/>
    </source>
</evidence>
<gene>
    <name evidence="1" type="ORF">G7B40_025270</name>
</gene>
<accession>A0AAP5ICQ5</accession>
<proteinExistence type="predicted"/>
<comment type="caution">
    <text evidence="1">The sequence shown here is derived from an EMBL/GenBank/DDBJ whole genome shotgun (WGS) entry which is preliminary data.</text>
</comment>
<evidence type="ECO:0000313" key="1">
    <source>
        <dbReference type="EMBL" id="MDR9897849.1"/>
    </source>
</evidence>
<reference evidence="2" key="1">
    <citation type="journal article" date="2021" name="Science">
        <title>Hunting the eagle killer: A cyanobacterial neurotoxin causes vacuolar myelinopathy.</title>
        <authorList>
            <person name="Breinlinger S."/>
            <person name="Phillips T.J."/>
            <person name="Haram B.N."/>
            <person name="Mares J."/>
            <person name="Martinez Yerena J.A."/>
            <person name="Hrouzek P."/>
            <person name="Sobotka R."/>
            <person name="Henderson W.M."/>
            <person name="Schmieder P."/>
            <person name="Williams S.M."/>
            <person name="Lauderdale J.D."/>
            <person name="Wilde H.D."/>
            <person name="Gerrin W."/>
            <person name="Kust A."/>
            <person name="Washington J.W."/>
            <person name="Wagner C."/>
            <person name="Geier B."/>
            <person name="Liebeke M."/>
            <person name="Enke H."/>
            <person name="Niedermeyer T.H.J."/>
            <person name="Wilde S.B."/>
        </authorList>
    </citation>
    <scope>NUCLEOTIDE SEQUENCE [LARGE SCALE GENOMIC DNA]</scope>
    <source>
        <strain evidence="2">Thurmond2011</strain>
    </source>
</reference>
<keyword evidence="2" id="KW-1185">Reference proteome</keyword>